<protein>
    <submittedName>
        <fullName evidence="5">LuxR C-terminal-related transcriptional regulator</fullName>
    </submittedName>
</protein>
<dbReference type="PANTHER" id="PTHR44688:SF25">
    <property type="entry name" value="HTH LUXR-TYPE DOMAIN-CONTAINING PROTEIN"/>
    <property type="match status" value="1"/>
</dbReference>
<evidence type="ECO:0000256" key="2">
    <source>
        <dbReference type="ARBA" id="ARBA00023125"/>
    </source>
</evidence>
<dbReference type="CDD" id="cd06170">
    <property type="entry name" value="LuxR_C_like"/>
    <property type="match status" value="1"/>
</dbReference>
<keyword evidence="1" id="KW-0805">Transcription regulation</keyword>
<keyword evidence="6" id="KW-1185">Reference proteome</keyword>
<evidence type="ECO:0000313" key="5">
    <source>
        <dbReference type="EMBL" id="UNK44283.1"/>
    </source>
</evidence>
<name>A0ABY3W5J5_9MICC</name>
<dbReference type="PANTHER" id="PTHR44688">
    <property type="entry name" value="DNA-BINDING TRANSCRIPTIONAL ACTIVATOR DEVR_DOSR"/>
    <property type="match status" value="1"/>
</dbReference>
<dbReference type="InterPro" id="IPR059106">
    <property type="entry name" value="WHD_MalT"/>
</dbReference>
<organism evidence="5 6">
    <name type="scientific">Arthrobacter sulfonylureivorans</name>
    <dbReference type="NCBI Taxonomy" id="2486855"/>
    <lineage>
        <taxon>Bacteria</taxon>
        <taxon>Bacillati</taxon>
        <taxon>Actinomycetota</taxon>
        <taxon>Actinomycetes</taxon>
        <taxon>Micrococcales</taxon>
        <taxon>Micrococcaceae</taxon>
        <taxon>Arthrobacter</taxon>
    </lineage>
</organism>
<evidence type="ECO:0000256" key="3">
    <source>
        <dbReference type="ARBA" id="ARBA00023163"/>
    </source>
</evidence>
<evidence type="ECO:0000313" key="6">
    <source>
        <dbReference type="Proteomes" id="UP000829069"/>
    </source>
</evidence>
<dbReference type="Pfam" id="PF25873">
    <property type="entry name" value="WHD_MalT"/>
    <property type="match status" value="1"/>
</dbReference>
<dbReference type="InterPro" id="IPR036388">
    <property type="entry name" value="WH-like_DNA-bd_sf"/>
</dbReference>
<dbReference type="SUPFAM" id="SSF46894">
    <property type="entry name" value="C-terminal effector domain of the bipartite response regulators"/>
    <property type="match status" value="1"/>
</dbReference>
<reference evidence="5 6" key="1">
    <citation type="submission" date="2022-03" db="EMBL/GenBank/DDBJ databases">
        <title>Isotopic signatures of nitrous oxide derived from detoxification processes.</title>
        <authorList>
            <person name="Behrendt U."/>
            <person name="Buchen C."/>
            <person name="Well R."/>
            <person name="Ulrich A."/>
            <person name="Rohe L."/>
            <person name="Kolb S."/>
            <person name="Schloter M."/>
            <person name="Horn M.A."/>
            <person name="Augustin J."/>
        </authorList>
    </citation>
    <scope>NUCLEOTIDE SEQUENCE [LARGE SCALE GENOMIC DNA]</scope>
    <source>
        <strain evidence="5 6">S4-C24</strain>
    </source>
</reference>
<gene>
    <name evidence="5" type="ORF">MNQ99_09685</name>
</gene>
<keyword evidence="3" id="KW-0804">Transcription</keyword>
<feature type="domain" description="HTH luxR-type" evidence="4">
    <location>
        <begin position="780"/>
        <end position="845"/>
    </location>
</feature>
<dbReference type="Gene3D" id="1.10.10.10">
    <property type="entry name" value="Winged helix-like DNA-binding domain superfamily/Winged helix DNA-binding domain"/>
    <property type="match status" value="1"/>
</dbReference>
<dbReference type="Gene3D" id="1.25.40.10">
    <property type="entry name" value="Tetratricopeptide repeat domain"/>
    <property type="match status" value="1"/>
</dbReference>
<dbReference type="InterPro" id="IPR000792">
    <property type="entry name" value="Tscrpt_reg_LuxR_C"/>
</dbReference>
<dbReference type="PRINTS" id="PR00038">
    <property type="entry name" value="HTHLUXR"/>
</dbReference>
<evidence type="ECO:0000259" key="4">
    <source>
        <dbReference type="PROSITE" id="PS50043"/>
    </source>
</evidence>
<evidence type="ECO:0000256" key="1">
    <source>
        <dbReference type="ARBA" id="ARBA00023015"/>
    </source>
</evidence>
<dbReference type="SMART" id="SM00421">
    <property type="entry name" value="HTH_LUXR"/>
    <property type="match status" value="1"/>
</dbReference>
<dbReference type="Pfam" id="PF00196">
    <property type="entry name" value="GerE"/>
    <property type="match status" value="1"/>
</dbReference>
<accession>A0ABY3W5J5</accession>
<dbReference type="Proteomes" id="UP000829069">
    <property type="component" value="Chromosome"/>
</dbReference>
<dbReference type="InterPro" id="IPR016032">
    <property type="entry name" value="Sig_transdc_resp-reg_C-effctor"/>
</dbReference>
<dbReference type="RefSeq" id="WP_241912804.1">
    <property type="nucleotide sequence ID" value="NZ_CP093326.1"/>
</dbReference>
<dbReference type="PROSITE" id="PS50043">
    <property type="entry name" value="HTH_LUXR_2"/>
    <property type="match status" value="1"/>
</dbReference>
<dbReference type="EMBL" id="CP093326">
    <property type="protein sequence ID" value="UNK44283.1"/>
    <property type="molecule type" value="Genomic_DNA"/>
</dbReference>
<proteinExistence type="predicted"/>
<keyword evidence="2" id="KW-0238">DNA-binding</keyword>
<dbReference type="InterPro" id="IPR011990">
    <property type="entry name" value="TPR-like_helical_dom_sf"/>
</dbReference>
<sequence length="847" mass="91848">MSDVGHISPSPQFKIKPPRRAELAIERPRLCEALSVAADSHRLILVEAPAGYGKSTILSDWVRDTTKASGWLTLDRFDVRPDRLFRGVLAAIQSAADGLSPVMNDILLAHDQSEAGDEVASYDHLLAALDLLEEPLALVLDDVHLAGPGLADGIVGVLTSSAPPALRLVLSGRDHSSLRLEKLRYGDGLEEFRTTELAFTFQEATELAFSLGRAAEVDVEAVWRATGGWPVALHAGLGGTHAHKEHDDGSGAFPAARAFTEYIAEEVLGQLDPTLADFVLRATTCDWLEHALAIELSGVQTGGILLQECIRKGLFIEEKVSRGDKSVYQWQPLFAAQCREILEERNPVLAEHLHRIAARYYQDLDISESVSHALQGQEPQQAVTSLVAHWLEYLLRNGLYPLEQLCLDLPAPWCDHAGVLMIRSVCRALAGDAQSAVDLADRALEGVSALDAAPRRRFELYVDLLGLMPTPGMPLPGQARVRQHEEVQPTLLAPSAADTADASHVAVADEVIITSEIALAYALAGDLAAADKRVVHALSGADELGWSPEGRMAGLWLAQGISSYWIDDLPGARTHLDNVLPSGTQASSIDKLCAVYRILVDCARGDSAQIAASGEMLLSLRDRGLYGPSWNAFSTMASAKIAEAEGDLAGALAIAKPLQDAKNPPLVIAFLAELLRRGGKFAEALYCTHAVTERERNSYTGTSIALTEALLASQDGDLAAAHERLEHAVSLAEPQRILRPFADRRDELSGLLMRHAVWGTAHEAFVAAQLKENTHGDNLTTFLYWRLTERELEVLAYMRSMMTAADIGKALFISVNTVKTHQRSIYRKLGAASRRDVLKIAAARGII</sequence>